<reference evidence="2 3" key="1">
    <citation type="journal article" date="2022" name="Res Sq">
        <title>Evolution of multicellular longitudinally dividing oral cavity symbionts (Neisseriaceae).</title>
        <authorList>
            <person name="Nyongesa S."/>
            <person name="Weber P."/>
            <person name="Bernet E."/>
            <person name="Pullido F."/>
            <person name="Nieckarz M."/>
            <person name="Delaby M."/>
            <person name="Nieves C."/>
            <person name="Viehboeck T."/>
            <person name="Krause N."/>
            <person name="Rivera-Millot A."/>
            <person name="Nakamura A."/>
            <person name="Vischer N."/>
            <person name="VanNieuwenhze M."/>
            <person name="Brun Y."/>
            <person name="Cava F."/>
            <person name="Bulgheresi S."/>
            <person name="Veyrier F."/>
        </authorList>
    </citation>
    <scope>NUCLEOTIDE SEQUENCE [LARGE SCALE GENOMIC DNA]</scope>
    <source>
        <strain evidence="2 3">CCUG 63373m</strain>
    </source>
</reference>
<keyword evidence="3" id="KW-1185">Reference proteome</keyword>
<protein>
    <submittedName>
        <fullName evidence="2">Class I SAM-dependent methyltransferase</fullName>
        <ecNumber evidence="2">2.1.1.-</ecNumber>
    </submittedName>
</protein>
<dbReference type="EMBL" id="CP091508">
    <property type="protein sequence ID" value="UOO81740.1"/>
    <property type="molecule type" value="Genomic_DNA"/>
</dbReference>
<sequence length="590" mass="67500">MPIYYPKSIQWLTQLAILFPIKHVLLIGASSGACEWLGWLQQQTIPHVTLIETNPGDHPILQTETNIPSDWTIYNQLIAEHTGTTTFYHASLSSESGLIAPEKLTAIWPNIQTTQQQNLAALSLQDFTLKQDLQPELLIINCFGAQSLLQHTTDLLQHTNIIIAKTSLDIENLPEADLTALAEYLHAQNFKLIATESGRHPKVAYAIFVKDHAKLNRITFRKYQSATQQNQAQQTEKKVLEKHLTQLKQELVAIQEKNFKHVKKWKQTAKKYKYKFSELEKKHEQYTHALPTQQRELFDQQQEQLLQYLNTLFRTQTEQTASLLATQIDRLTSKNVVPDYNETIQKTEKNVINTLTQRLNNSTSQIEAYIAIHNYLNTGSLLSGFHGWPISPDIGLFIINQMRQKQYDLVIEFGSGTSTLLFAKLAAAKHHQPLMSDLLPQKILSFDHHADYYQRTQVLLNTNQVAKHVDLVHAPLIEWQKNEQTFLYYDCEATLQQLAQNLQGKSAKILVLVDGPPGDTCKNARYPAVPLLFKYLAEHQIDIILDDATRPEEREVAAKWQNFLSNCQIAFSDEKIINEKGIYFVKTANS</sequence>
<keyword evidence="2" id="KW-0808">Transferase</keyword>
<keyword evidence="1" id="KW-0175">Coiled coil</keyword>
<dbReference type="EC" id="2.1.1.-" evidence="2"/>
<evidence type="ECO:0000313" key="2">
    <source>
        <dbReference type="EMBL" id="UOO81740.1"/>
    </source>
</evidence>
<organism evidence="2 3">
    <name type="scientific">Uruburuella testudinis</name>
    <dbReference type="NCBI Taxonomy" id="1282863"/>
    <lineage>
        <taxon>Bacteria</taxon>
        <taxon>Pseudomonadati</taxon>
        <taxon>Pseudomonadota</taxon>
        <taxon>Betaproteobacteria</taxon>
        <taxon>Neisseriales</taxon>
        <taxon>Neisseriaceae</taxon>
        <taxon>Uruburuella</taxon>
    </lineage>
</organism>
<gene>
    <name evidence="2" type="ORF">LVJ83_12610</name>
</gene>
<evidence type="ECO:0000313" key="3">
    <source>
        <dbReference type="Proteomes" id="UP000829817"/>
    </source>
</evidence>
<dbReference type="Proteomes" id="UP000829817">
    <property type="component" value="Chromosome"/>
</dbReference>
<accession>A0ABY4DRT4</accession>
<dbReference type="GO" id="GO:0008168">
    <property type="term" value="F:methyltransferase activity"/>
    <property type="evidence" value="ECO:0007669"/>
    <property type="project" value="UniProtKB-KW"/>
</dbReference>
<feature type="coiled-coil region" evidence="1">
    <location>
        <begin position="223"/>
        <end position="282"/>
    </location>
</feature>
<dbReference type="RefSeq" id="WP_244785009.1">
    <property type="nucleotide sequence ID" value="NZ_CP091508.1"/>
</dbReference>
<dbReference type="GO" id="GO:0032259">
    <property type="term" value="P:methylation"/>
    <property type="evidence" value="ECO:0007669"/>
    <property type="project" value="UniProtKB-KW"/>
</dbReference>
<keyword evidence="2" id="KW-0489">Methyltransferase</keyword>
<dbReference type="InterPro" id="IPR029063">
    <property type="entry name" value="SAM-dependent_MTases_sf"/>
</dbReference>
<name>A0ABY4DRT4_9NEIS</name>
<dbReference type="PROSITE" id="PS51257">
    <property type="entry name" value="PROKAR_LIPOPROTEIN"/>
    <property type="match status" value="1"/>
</dbReference>
<proteinExistence type="predicted"/>
<dbReference type="Gene3D" id="3.40.50.150">
    <property type="entry name" value="Vaccinia Virus protein VP39"/>
    <property type="match status" value="1"/>
</dbReference>
<evidence type="ECO:0000256" key="1">
    <source>
        <dbReference type="SAM" id="Coils"/>
    </source>
</evidence>